<name>A0ABT1TA75_9SPHI</name>
<organism evidence="3 4">
    <name type="scientific">Mucilaginibacter aquariorum</name>
    <dbReference type="NCBI Taxonomy" id="2967225"/>
    <lineage>
        <taxon>Bacteria</taxon>
        <taxon>Pseudomonadati</taxon>
        <taxon>Bacteroidota</taxon>
        <taxon>Sphingobacteriia</taxon>
        <taxon>Sphingobacteriales</taxon>
        <taxon>Sphingobacteriaceae</taxon>
        <taxon>Mucilaginibacter</taxon>
    </lineage>
</organism>
<evidence type="ECO:0000256" key="1">
    <source>
        <dbReference type="SAM" id="Coils"/>
    </source>
</evidence>
<feature type="chain" id="PRO_5047136000" evidence="2">
    <location>
        <begin position="23"/>
        <end position="385"/>
    </location>
</feature>
<feature type="signal peptide" evidence="2">
    <location>
        <begin position="1"/>
        <end position="22"/>
    </location>
</feature>
<evidence type="ECO:0000313" key="3">
    <source>
        <dbReference type="EMBL" id="MCQ6961280.1"/>
    </source>
</evidence>
<comment type="caution">
    <text evidence="3">The sequence shown here is derived from an EMBL/GenBank/DDBJ whole genome shotgun (WGS) entry which is preliminary data.</text>
</comment>
<feature type="coiled-coil region" evidence="1">
    <location>
        <begin position="352"/>
        <end position="379"/>
    </location>
</feature>
<proteinExistence type="predicted"/>
<reference evidence="3 4" key="1">
    <citation type="submission" date="2022-07" db="EMBL/GenBank/DDBJ databases">
        <title>Mucilaginibacter sp. JC4.</title>
        <authorList>
            <person name="Le V."/>
            <person name="Ko S.-R."/>
            <person name="Ahn C.-Y."/>
            <person name="Oh H.-M."/>
        </authorList>
    </citation>
    <scope>NUCLEOTIDE SEQUENCE [LARGE SCALE GENOMIC DNA]</scope>
    <source>
        <strain evidence="3 4">JC4</strain>
    </source>
</reference>
<keyword evidence="4" id="KW-1185">Reference proteome</keyword>
<sequence>MKKKLLSLILIGLLFACTTTQAQNYNNIVNYSLNATPVNGVKIKTNIPFTSTSNMPTIILEGYNYVSASAIGLQISFYVYGTPPAFFNASISSYGNYTPPITLANEDGKVVIFINDKAYYSRFTVSVYSRGMPQDVAINFQGWTAVDEALTGTDQLLLPYKNSFAGVVNLPGSGIWNATGNVGIGTTTPGLKTHIFGITGFPATTGTAQTGVLRLQGSSSQAVLDFGVNGASGSYLQATSQTALNATYPLLLNPNGGSVSIGTTDRPAGYQLAVNGSVIATSVTVKVKNEWPDYVFKKDYKLRTLTEVKNYIDQNHHLPGMPSEKEVMANGLNLGDMNKILTKKIEELTLYLIDAEKREKDLRLQADKLQQKLEEINKKLSKAGL</sequence>
<dbReference type="EMBL" id="JANHOH010000013">
    <property type="protein sequence ID" value="MCQ6961280.1"/>
    <property type="molecule type" value="Genomic_DNA"/>
</dbReference>
<evidence type="ECO:0000313" key="4">
    <source>
        <dbReference type="Proteomes" id="UP001204376"/>
    </source>
</evidence>
<protein>
    <submittedName>
        <fullName evidence="3">Uncharacterized protein</fullName>
    </submittedName>
</protein>
<dbReference type="PROSITE" id="PS51257">
    <property type="entry name" value="PROKAR_LIPOPROTEIN"/>
    <property type="match status" value="1"/>
</dbReference>
<accession>A0ABT1TA75</accession>
<gene>
    <name evidence="3" type="ORF">NPE20_25120</name>
</gene>
<dbReference type="RefSeq" id="WP_256541450.1">
    <property type="nucleotide sequence ID" value="NZ_JANHOH010000013.1"/>
</dbReference>
<dbReference type="Proteomes" id="UP001204376">
    <property type="component" value="Unassembled WGS sequence"/>
</dbReference>
<keyword evidence="1" id="KW-0175">Coiled coil</keyword>
<evidence type="ECO:0000256" key="2">
    <source>
        <dbReference type="SAM" id="SignalP"/>
    </source>
</evidence>
<keyword evidence="2" id="KW-0732">Signal</keyword>